<keyword evidence="6 8" id="KW-0067">ATP-binding</keyword>
<keyword evidence="4 8" id="KW-0547">Nucleotide-binding</keyword>
<keyword evidence="5 8" id="KW-0418">Kinase</keyword>
<evidence type="ECO:0000256" key="9">
    <source>
        <dbReference type="RuleBase" id="RU003733"/>
    </source>
</evidence>
<evidence type="ECO:0000256" key="10">
    <source>
        <dbReference type="RuleBase" id="RU364073"/>
    </source>
</evidence>
<organism evidence="13 14">
    <name type="scientific">Kosmotoga arenicorallina S304</name>
    <dbReference type="NCBI Taxonomy" id="1453497"/>
    <lineage>
        <taxon>Bacteria</taxon>
        <taxon>Thermotogati</taxon>
        <taxon>Thermotogota</taxon>
        <taxon>Thermotogae</taxon>
        <taxon>Kosmotogales</taxon>
        <taxon>Kosmotogaceae</taxon>
        <taxon>Kosmotoga</taxon>
    </lineage>
</organism>
<keyword evidence="7 8" id="KW-0119">Carbohydrate metabolism</keyword>
<dbReference type="InterPro" id="IPR043129">
    <property type="entry name" value="ATPase_NBD"/>
</dbReference>
<evidence type="ECO:0000256" key="1">
    <source>
        <dbReference type="ARBA" id="ARBA00009156"/>
    </source>
</evidence>
<dbReference type="CDD" id="cd07808">
    <property type="entry name" value="ASKHA_NBD_FGGY_EcXK-like"/>
    <property type="match status" value="1"/>
</dbReference>
<dbReference type="PIRSF" id="PIRSF000538">
    <property type="entry name" value="GlpK"/>
    <property type="match status" value="1"/>
</dbReference>
<evidence type="ECO:0000256" key="4">
    <source>
        <dbReference type="ARBA" id="ARBA00022741"/>
    </source>
</evidence>
<feature type="domain" description="Carbohydrate kinase FGGY N-terminal" evidence="11">
    <location>
        <begin position="4"/>
        <end position="241"/>
    </location>
</feature>
<dbReference type="HAMAP" id="MF_02220">
    <property type="entry name" value="XylB"/>
    <property type="match status" value="1"/>
</dbReference>
<sequence>MLFAGIDVGTSSVKAILVDNNGNIVAKKSVSLSLQTPRPGWSEQDPNEWWSATVTVLKEVIAEAREPISTLAVSGQMHSLVVLDSSRRVLHPSILWCDQRTKRQCEELTDRYGGEEKVIKALGNPILTGFTAPKILWMKENESEIYQRARYFMLPKDFIIFKLTGSITTEPSDASGTSIYSPISGKYDEKILDILGIDERRLPAVISSGEAVGKINAMEFSELSDTVVVQGGADNAAAAYGCGVETSGDTMVSLGTSGTVVTVLDKPVADFKHGVHLFNHVKKNVFYHMAVILSATNSLNWTLKRFSINMPFSEIEKMASSKNVGANGVIFLPYLNGERTPHRNPSARGVFFGLSSFNDTGDLLRAVYEGVAYALRDGYESILKLGDQINMVKIVGGGSKSKLWPQIISDNFNKAIQRISVDEGAAYGVARLAAESHGVNTSNWIKITDSIKPYQENAMRYNSFIELYRKLYTSLKERFQELDELYKEG</sequence>
<dbReference type="EC" id="2.7.1.17" evidence="8 10"/>
<proteinExistence type="inferred from homology"/>
<dbReference type="GO" id="GO:0005998">
    <property type="term" value="P:xylulose catabolic process"/>
    <property type="evidence" value="ECO:0007669"/>
    <property type="project" value="UniProtKB-UniRule"/>
</dbReference>
<evidence type="ECO:0000256" key="8">
    <source>
        <dbReference type="HAMAP-Rule" id="MF_02220"/>
    </source>
</evidence>
<dbReference type="RefSeq" id="WP_235598463.1">
    <property type="nucleotide sequence ID" value="NZ_JFHK01000002.1"/>
</dbReference>
<comment type="similarity">
    <text evidence="1 8 9">Belongs to the FGGY kinase family.</text>
</comment>
<evidence type="ECO:0000313" key="14">
    <source>
        <dbReference type="Proteomes" id="UP000077339"/>
    </source>
</evidence>
<comment type="caution">
    <text evidence="13">The sequence shown here is derived from an EMBL/GenBank/DDBJ whole genome shotgun (WGS) entry which is preliminary data.</text>
</comment>
<dbReference type="EMBL" id="JFHK01000002">
    <property type="protein sequence ID" value="OAA31692.1"/>
    <property type="molecule type" value="Genomic_DNA"/>
</dbReference>
<feature type="binding site" evidence="8">
    <location>
        <begin position="77"/>
        <end position="78"/>
    </location>
    <ligand>
        <name>substrate</name>
    </ligand>
</feature>
<reference evidence="13 14" key="1">
    <citation type="submission" date="2014-02" db="EMBL/GenBank/DDBJ databases">
        <title>Kosmotoga genome sequencing.</title>
        <authorList>
            <person name="Pollo S.M."/>
            <person name="Charchuk R."/>
            <person name="Nesbo C.L."/>
        </authorList>
    </citation>
    <scope>NUCLEOTIDE SEQUENCE [LARGE SCALE GENOMIC DNA]</scope>
    <source>
        <strain evidence="13 14">S304</strain>
    </source>
</reference>
<dbReference type="GO" id="GO:0005524">
    <property type="term" value="F:ATP binding"/>
    <property type="evidence" value="ECO:0007669"/>
    <property type="project" value="UniProtKB-UniRule"/>
</dbReference>
<protein>
    <recommendedName>
        <fullName evidence="8 10">Xylulose kinase</fullName>
        <shortName evidence="8 10">Xylulokinase</shortName>
        <ecNumber evidence="8 10">2.7.1.17</ecNumber>
    </recommendedName>
</protein>
<dbReference type="Pfam" id="PF02782">
    <property type="entry name" value="FGGY_C"/>
    <property type="match status" value="1"/>
</dbReference>
<evidence type="ECO:0000313" key="13">
    <source>
        <dbReference type="EMBL" id="OAA31692.1"/>
    </source>
</evidence>
<dbReference type="InterPro" id="IPR006000">
    <property type="entry name" value="Xylulokinase"/>
</dbReference>
<evidence type="ECO:0000256" key="5">
    <source>
        <dbReference type="ARBA" id="ARBA00022777"/>
    </source>
</evidence>
<dbReference type="SUPFAM" id="SSF53067">
    <property type="entry name" value="Actin-like ATPase domain"/>
    <property type="match status" value="2"/>
</dbReference>
<dbReference type="Gene3D" id="3.30.420.40">
    <property type="match status" value="2"/>
</dbReference>
<evidence type="ECO:0000259" key="12">
    <source>
        <dbReference type="Pfam" id="PF02782"/>
    </source>
</evidence>
<dbReference type="AlphaFoldDB" id="A0A176K3U9"/>
<dbReference type="GO" id="GO:0004856">
    <property type="term" value="F:D-xylulokinase activity"/>
    <property type="evidence" value="ECO:0007669"/>
    <property type="project" value="UniProtKB-UniRule"/>
</dbReference>
<feature type="active site" description="Proton acceptor" evidence="8">
    <location>
        <position position="234"/>
    </location>
</feature>
<comment type="catalytic activity">
    <reaction evidence="8 10">
        <text>D-xylulose + ATP = D-xylulose 5-phosphate + ADP + H(+)</text>
        <dbReference type="Rhea" id="RHEA:10964"/>
        <dbReference type="ChEBI" id="CHEBI:15378"/>
        <dbReference type="ChEBI" id="CHEBI:17140"/>
        <dbReference type="ChEBI" id="CHEBI:30616"/>
        <dbReference type="ChEBI" id="CHEBI:57737"/>
        <dbReference type="ChEBI" id="CHEBI:456216"/>
        <dbReference type="EC" id="2.7.1.17"/>
    </reaction>
</comment>
<dbReference type="InterPro" id="IPR018484">
    <property type="entry name" value="FGGY_N"/>
</dbReference>
<dbReference type="InterPro" id="IPR018485">
    <property type="entry name" value="FGGY_C"/>
</dbReference>
<evidence type="ECO:0000256" key="2">
    <source>
        <dbReference type="ARBA" id="ARBA00022629"/>
    </source>
</evidence>
<name>A0A176K3U9_9BACT</name>
<dbReference type="Pfam" id="PF00370">
    <property type="entry name" value="FGGY_N"/>
    <property type="match status" value="1"/>
</dbReference>
<dbReference type="PROSITE" id="PS00445">
    <property type="entry name" value="FGGY_KINASES_2"/>
    <property type="match status" value="1"/>
</dbReference>
<keyword evidence="3 8" id="KW-0808">Transferase</keyword>
<dbReference type="NCBIfam" id="TIGR01312">
    <property type="entry name" value="XylB"/>
    <property type="match status" value="1"/>
</dbReference>
<keyword evidence="2 8" id="KW-0859">Xylose metabolism</keyword>
<feature type="site" description="Important for activity" evidence="8">
    <location>
        <position position="7"/>
    </location>
</feature>
<dbReference type="GO" id="GO:0042732">
    <property type="term" value="P:D-xylose metabolic process"/>
    <property type="evidence" value="ECO:0007669"/>
    <property type="project" value="UniProtKB-KW"/>
</dbReference>
<dbReference type="PATRIC" id="fig|1453497.3.peg.474"/>
<dbReference type="Proteomes" id="UP000077339">
    <property type="component" value="Unassembled WGS sequence"/>
</dbReference>
<gene>
    <name evidence="8 10" type="primary">xylB</name>
    <name evidence="13" type="ORF">AT15_02370</name>
</gene>
<evidence type="ECO:0000256" key="6">
    <source>
        <dbReference type="ARBA" id="ARBA00022840"/>
    </source>
</evidence>
<dbReference type="PANTHER" id="PTHR43095:SF5">
    <property type="entry name" value="XYLULOSE KINASE"/>
    <property type="match status" value="1"/>
</dbReference>
<dbReference type="InterPro" id="IPR050406">
    <property type="entry name" value="FGGY_Carb_Kinase"/>
</dbReference>
<evidence type="ECO:0000256" key="3">
    <source>
        <dbReference type="ARBA" id="ARBA00022679"/>
    </source>
</evidence>
<evidence type="ECO:0000256" key="7">
    <source>
        <dbReference type="ARBA" id="ARBA00023277"/>
    </source>
</evidence>
<dbReference type="STRING" id="1453497.AT15_02370"/>
<dbReference type="PANTHER" id="PTHR43095">
    <property type="entry name" value="SUGAR KINASE"/>
    <property type="match status" value="1"/>
</dbReference>
<accession>A0A176K3U9</accession>
<keyword evidence="14" id="KW-1185">Reference proteome</keyword>
<dbReference type="InterPro" id="IPR018483">
    <property type="entry name" value="Carb_kinase_FGGY_CS"/>
</dbReference>
<comment type="function">
    <text evidence="8">Catalyzes the phosphorylation of D-xylulose to D-xylulose 5-phosphate.</text>
</comment>
<evidence type="ECO:0000259" key="11">
    <source>
        <dbReference type="Pfam" id="PF00370"/>
    </source>
</evidence>
<dbReference type="PROSITE" id="PS00933">
    <property type="entry name" value="FGGY_KINASES_1"/>
    <property type="match status" value="1"/>
</dbReference>
<dbReference type="InterPro" id="IPR000577">
    <property type="entry name" value="Carb_kinase_FGGY"/>
</dbReference>
<feature type="domain" description="Carbohydrate kinase FGGY C-terminal" evidence="12">
    <location>
        <begin position="251"/>
        <end position="434"/>
    </location>
</feature>